<reference evidence="2 3" key="1">
    <citation type="submission" date="2017-06" db="EMBL/GenBank/DDBJ databases">
        <authorList>
            <person name="Kim H.J."/>
            <person name="Triplett B.A."/>
        </authorList>
    </citation>
    <scope>NUCLEOTIDE SEQUENCE [LARGE SCALE GENOMIC DNA]</scope>
    <source>
        <strain evidence="2 3">DSM 13116</strain>
    </source>
</reference>
<dbReference type="AlphaFoldDB" id="A0A238XS42"/>
<gene>
    <name evidence="2" type="ORF">SAMN04488503_0389</name>
</gene>
<name>A0A238XS42_9BACT</name>
<dbReference type="RefSeq" id="WP_089271154.1">
    <property type="nucleotide sequence ID" value="NZ_FZOC01000001.1"/>
</dbReference>
<dbReference type="Proteomes" id="UP000198324">
    <property type="component" value="Unassembled WGS sequence"/>
</dbReference>
<protein>
    <submittedName>
        <fullName evidence="2">Uncharacterized protein</fullName>
    </submittedName>
</protein>
<evidence type="ECO:0000256" key="1">
    <source>
        <dbReference type="SAM" id="MobiDB-lite"/>
    </source>
</evidence>
<evidence type="ECO:0000313" key="3">
    <source>
        <dbReference type="Proteomes" id="UP000198324"/>
    </source>
</evidence>
<organism evidence="2 3">
    <name type="scientific">Humidesulfovibrio mexicanus</name>
    <dbReference type="NCBI Taxonomy" id="147047"/>
    <lineage>
        <taxon>Bacteria</taxon>
        <taxon>Pseudomonadati</taxon>
        <taxon>Thermodesulfobacteriota</taxon>
        <taxon>Desulfovibrionia</taxon>
        <taxon>Desulfovibrionales</taxon>
        <taxon>Desulfovibrionaceae</taxon>
        <taxon>Humidesulfovibrio</taxon>
    </lineage>
</organism>
<keyword evidence="3" id="KW-1185">Reference proteome</keyword>
<accession>A0A238XS42</accession>
<proteinExistence type="predicted"/>
<dbReference type="EMBL" id="FZOC01000001">
    <property type="protein sequence ID" value="SNR61757.1"/>
    <property type="molecule type" value="Genomic_DNA"/>
</dbReference>
<evidence type="ECO:0000313" key="2">
    <source>
        <dbReference type="EMBL" id="SNR61757.1"/>
    </source>
</evidence>
<feature type="compositionally biased region" description="Acidic residues" evidence="1">
    <location>
        <begin position="56"/>
        <end position="68"/>
    </location>
</feature>
<feature type="region of interest" description="Disordered" evidence="1">
    <location>
        <begin position="56"/>
        <end position="84"/>
    </location>
</feature>
<sequence>MSGWIFAFVVLLFGFALAYLLDRMKSRRGSRVGEPRLRSERAKWLYLWFFGRFPTENEEREDEEEAEREAERLEAERRKKKPGR</sequence>